<dbReference type="STRING" id="1424294.Gferi_15070"/>
<dbReference type="GO" id="GO:0009234">
    <property type="term" value="P:menaquinone biosynthetic process"/>
    <property type="evidence" value="ECO:0007669"/>
    <property type="project" value="UniProtKB-UniPathway"/>
</dbReference>
<keyword evidence="3" id="KW-0474">Menaquinone biosynthesis</keyword>
<dbReference type="Gene3D" id="1.10.357.140">
    <property type="entry name" value="UbiA prenyltransferase"/>
    <property type="match status" value="1"/>
</dbReference>
<dbReference type="RefSeq" id="WP_069977926.1">
    <property type="nucleotide sequence ID" value="NZ_CP017269.1"/>
</dbReference>
<dbReference type="InterPro" id="IPR044878">
    <property type="entry name" value="UbiA_sf"/>
</dbReference>
<dbReference type="NCBIfam" id="NF009926">
    <property type="entry name" value="PRK13387.1"/>
    <property type="match status" value="1"/>
</dbReference>
<evidence type="ECO:0000256" key="8">
    <source>
        <dbReference type="SAM" id="Phobius"/>
    </source>
</evidence>
<proteinExistence type="predicted"/>
<dbReference type="EMBL" id="CP017269">
    <property type="protein sequence ID" value="AOT70780.1"/>
    <property type="molecule type" value="Genomic_DNA"/>
</dbReference>
<sequence>MSLSCFLKLVEIQTKVASAIPFSLGTLYALYRFQQFNLKNFLLMFISLLAFDMVTTVINNYLDYKKAIKTHGFNYETHNAIVKYDLKESIVIATIAILLAIAVCVGFLLFLNTNKVVLLLGVISFIVGVLYSFGPMPISRMPLGEIFSGLFMGFVIVFISAYIHVYDKNIITLLYHDGMLRLEMNIVELLYLFLMSVPAVMGIANIMLANNICDIEDDMENKRYTLPIYIGKENALKLFKALYYITYADIILLLIVGVEPMISLLMLLTLIPVRKNLKIFYERQTKRDTFILAVKNFIIINVSRIFTIGTALLINFFLIH</sequence>
<evidence type="ECO:0000256" key="4">
    <source>
        <dbReference type="ARBA" id="ARBA00022679"/>
    </source>
</evidence>
<dbReference type="InterPro" id="IPR000537">
    <property type="entry name" value="UbiA_prenyltransferase"/>
</dbReference>
<dbReference type="KEGG" id="gfe:Gferi_15070"/>
<feature type="transmembrane region" description="Helical" evidence="8">
    <location>
        <begin position="186"/>
        <end position="209"/>
    </location>
</feature>
<dbReference type="Proteomes" id="UP000095743">
    <property type="component" value="Chromosome"/>
</dbReference>
<dbReference type="AlphaFoldDB" id="A0A1D8GIP1"/>
<feature type="transmembrane region" description="Helical" evidence="8">
    <location>
        <begin position="146"/>
        <end position="165"/>
    </location>
</feature>
<organism evidence="9 10">
    <name type="scientific">Geosporobacter ferrireducens</name>
    <dbReference type="NCBI Taxonomy" id="1424294"/>
    <lineage>
        <taxon>Bacteria</taxon>
        <taxon>Bacillati</taxon>
        <taxon>Bacillota</taxon>
        <taxon>Clostridia</taxon>
        <taxon>Peptostreptococcales</taxon>
        <taxon>Thermotaleaceae</taxon>
        <taxon>Geosporobacter</taxon>
    </lineage>
</organism>
<dbReference type="GO" id="GO:0016020">
    <property type="term" value="C:membrane"/>
    <property type="evidence" value="ECO:0007669"/>
    <property type="project" value="UniProtKB-SubCell"/>
</dbReference>
<accession>A0A1D8GIP1</accession>
<evidence type="ECO:0000313" key="9">
    <source>
        <dbReference type="EMBL" id="AOT70780.1"/>
    </source>
</evidence>
<dbReference type="GO" id="GO:0042371">
    <property type="term" value="P:vitamin K biosynthetic process"/>
    <property type="evidence" value="ECO:0007669"/>
    <property type="project" value="TreeGrafter"/>
</dbReference>
<dbReference type="CDD" id="cd13962">
    <property type="entry name" value="PT_UbiA_UBIAD1"/>
    <property type="match status" value="1"/>
</dbReference>
<feature type="transmembrane region" description="Helical" evidence="8">
    <location>
        <begin position="42"/>
        <end position="62"/>
    </location>
</feature>
<dbReference type="OrthoDB" id="9767568at2"/>
<comment type="pathway">
    <text evidence="2">Quinol/quinone metabolism; menaquinone biosynthesis.</text>
</comment>
<dbReference type="PANTHER" id="PTHR13929">
    <property type="entry name" value="1,4-DIHYDROXY-2-NAPHTHOATE OCTAPRENYLTRANSFERASE"/>
    <property type="match status" value="1"/>
</dbReference>
<dbReference type="InterPro" id="IPR026046">
    <property type="entry name" value="UBIAD1"/>
</dbReference>
<dbReference type="PIRSF" id="PIRSF005355">
    <property type="entry name" value="UBIAD1"/>
    <property type="match status" value="1"/>
</dbReference>
<keyword evidence="4 9" id="KW-0808">Transferase</keyword>
<protein>
    <submittedName>
        <fullName evidence="9">1,4-dihydroxy-2-naphthoate polyprenyltransferase</fullName>
    </submittedName>
</protein>
<evidence type="ECO:0000256" key="6">
    <source>
        <dbReference type="ARBA" id="ARBA00022989"/>
    </source>
</evidence>
<name>A0A1D8GIP1_9FIRM</name>
<keyword evidence="10" id="KW-1185">Reference proteome</keyword>
<dbReference type="Pfam" id="PF01040">
    <property type="entry name" value="UbiA"/>
    <property type="match status" value="1"/>
</dbReference>
<evidence type="ECO:0000256" key="1">
    <source>
        <dbReference type="ARBA" id="ARBA00004141"/>
    </source>
</evidence>
<feature type="transmembrane region" description="Helical" evidence="8">
    <location>
        <begin position="90"/>
        <end position="111"/>
    </location>
</feature>
<keyword evidence="7 8" id="KW-0472">Membrane</keyword>
<keyword evidence="5 8" id="KW-0812">Transmembrane</keyword>
<evidence type="ECO:0000256" key="7">
    <source>
        <dbReference type="ARBA" id="ARBA00023136"/>
    </source>
</evidence>
<evidence type="ECO:0000256" key="3">
    <source>
        <dbReference type="ARBA" id="ARBA00022428"/>
    </source>
</evidence>
<evidence type="ECO:0000313" key="10">
    <source>
        <dbReference type="Proteomes" id="UP000095743"/>
    </source>
</evidence>
<evidence type="ECO:0000256" key="5">
    <source>
        <dbReference type="ARBA" id="ARBA00022692"/>
    </source>
</evidence>
<keyword evidence="6 8" id="KW-1133">Transmembrane helix</keyword>
<comment type="subcellular location">
    <subcellularLocation>
        <location evidence="1">Membrane</location>
        <topology evidence="1">Multi-pass membrane protein</topology>
    </subcellularLocation>
</comment>
<evidence type="ECO:0000256" key="2">
    <source>
        <dbReference type="ARBA" id="ARBA00004863"/>
    </source>
</evidence>
<reference evidence="9 10" key="1">
    <citation type="submission" date="2016-09" db="EMBL/GenBank/DDBJ databases">
        <title>Genomic analysis reveals versatility of anaerobic energy metabolism of Geosporobacter ferrireducens IRF9 of phylum Firmicutes.</title>
        <authorList>
            <person name="Kim S.-J."/>
        </authorList>
    </citation>
    <scope>NUCLEOTIDE SEQUENCE [LARGE SCALE GENOMIC DNA]</scope>
    <source>
        <strain evidence="9 10">IRF9</strain>
    </source>
</reference>
<gene>
    <name evidence="9" type="ORF">Gferi_15070</name>
</gene>
<feature type="transmembrane region" description="Helical" evidence="8">
    <location>
        <begin position="116"/>
        <end position="134"/>
    </location>
</feature>
<feature type="transmembrane region" description="Helical" evidence="8">
    <location>
        <begin position="292"/>
        <end position="319"/>
    </location>
</feature>
<feature type="transmembrane region" description="Helical" evidence="8">
    <location>
        <begin position="244"/>
        <end position="271"/>
    </location>
</feature>
<dbReference type="PANTHER" id="PTHR13929:SF0">
    <property type="entry name" value="UBIA PRENYLTRANSFERASE DOMAIN-CONTAINING PROTEIN 1"/>
    <property type="match status" value="1"/>
</dbReference>
<dbReference type="UniPathway" id="UPA00079"/>
<dbReference type="GO" id="GO:0004659">
    <property type="term" value="F:prenyltransferase activity"/>
    <property type="evidence" value="ECO:0007669"/>
    <property type="project" value="InterPro"/>
</dbReference>
<dbReference type="NCBIfam" id="NF004752">
    <property type="entry name" value="PRK06080.1-4"/>
    <property type="match status" value="1"/>
</dbReference>